<sequence>MKHESAWIIFCFLFVSFFYIIFLSLAVGFPFIFKFTFGHKINSIVFFVNYGIIMPPVFLITIYRIINDFNVTVRLSKKFRNQDVRFKSKNKNIIIYWIYKHIYLKPLNVKNNEMNHQTIDNKTKIKIQIYIFFYLSLIILASNLIINVWYTIWYFTTEHRNVSYGWIFWFFEFVSFYGYVVFWRCRTYHYCKNHNLTKKSFESNRLITWIISSIPSYPYKQFILCKNAFHWNEEFEYKGRITDSWIIYR</sequence>
<proteinExistence type="predicted"/>
<reference evidence="3" key="1">
    <citation type="submission" date="2017-02" db="EMBL/GenBank/DDBJ databases">
        <authorList>
            <person name="Varghese N."/>
            <person name="Submissions S."/>
        </authorList>
    </citation>
    <scope>NUCLEOTIDE SEQUENCE [LARGE SCALE GENOMIC DNA]</scope>
    <source>
        <strain evidence="3">ATCC 27862</strain>
    </source>
</reference>
<keyword evidence="3" id="KW-1185">Reference proteome</keyword>
<dbReference type="AlphaFoldDB" id="A0A1T4LT82"/>
<keyword evidence="1" id="KW-0812">Transmembrane</keyword>
<feature type="transmembrane region" description="Helical" evidence="1">
    <location>
        <begin position="44"/>
        <end position="66"/>
    </location>
</feature>
<dbReference type="Proteomes" id="UP000190389">
    <property type="component" value="Unassembled WGS sequence"/>
</dbReference>
<feature type="transmembrane region" description="Helical" evidence="1">
    <location>
        <begin position="164"/>
        <end position="182"/>
    </location>
</feature>
<dbReference type="EMBL" id="FUXF01000020">
    <property type="protein sequence ID" value="SJZ57923.1"/>
    <property type="molecule type" value="Genomic_DNA"/>
</dbReference>
<name>A0A1T4LT82_9BACT</name>
<evidence type="ECO:0000256" key="1">
    <source>
        <dbReference type="SAM" id="Phobius"/>
    </source>
</evidence>
<organism evidence="2 3">
    <name type="scientific">Mycoplasmopsis verecunda</name>
    <dbReference type="NCBI Taxonomy" id="171291"/>
    <lineage>
        <taxon>Bacteria</taxon>
        <taxon>Bacillati</taxon>
        <taxon>Mycoplasmatota</taxon>
        <taxon>Mycoplasmoidales</taxon>
        <taxon>Metamycoplasmataceae</taxon>
        <taxon>Mycoplasmopsis</taxon>
    </lineage>
</organism>
<feature type="transmembrane region" description="Helical" evidence="1">
    <location>
        <begin position="7"/>
        <end position="32"/>
    </location>
</feature>
<protein>
    <submittedName>
        <fullName evidence="2">Uncharacterized protein</fullName>
    </submittedName>
</protein>
<gene>
    <name evidence="2" type="ORF">SAMN02745154_00531</name>
</gene>
<feature type="transmembrane region" description="Helical" evidence="1">
    <location>
        <begin position="131"/>
        <end position="152"/>
    </location>
</feature>
<evidence type="ECO:0000313" key="3">
    <source>
        <dbReference type="Proteomes" id="UP000190389"/>
    </source>
</evidence>
<keyword evidence="1" id="KW-0472">Membrane</keyword>
<dbReference type="STRING" id="171291.SAMN02745154_00531"/>
<keyword evidence="1" id="KW-1133">Transmembrane helix</keyword>
<accession>A0A1T4LT82</accession>
<evidence type="ECO:0000313" key="2">
    <source>
        <dbReference type="EMBL" id="SJZ57923.1"/>
    </source>
</evidence>